<evidence type="ECO:0000256" key="4">
    <source>
        <dbReference type="ARBA" id="ARBA00022692"/>
    </source>
</evidence>
<comment type="subcellular location">
    <subcellularLocation>
        <location evidence="1">Cell outer membrane</location>
        <topology evidence="1">Multi-pass membrane protein</topology>
    </subcellularLocation>
</comment>
<evidence type="ECO:0000256" key="6">
    <source>
        <dbReference type="ARBA" id="ARBA00023065"/>
    </source>
</evidence>
<evidence type="ECO:0000256" key="7">
    <source>
        <dbReference type="ARBA" id="ARBA00023077"/>
    </source>
</evidence>
<dbReference type="Pfam" id="PF07715">
    <property type="entry name" value="Plug"/>
    <property type="match status" value="1"/>
</dbReference>
<evidence type="ECO:0000259" key="10">
    <source>
        <dbReference type="Pfam" id="PF07715"/>
    </source>
</evidence>
<dbReference type="AlphaFoldDB" id="A0A382BNZ9"/>
<dbReference type="PANTHER" id="PTHR32552">
    <property type="entry name" value="FERRICHROME IRON RECEPTOR-RELATED"/>
    <property type="match status" value="1"/>
</dbReference>
<keyword evidence="6" id="KW-0406">Ion transport</keyword>
<evidence type="ECO:0000256" key="8">
    <source>
        <dbReference type="ARBA" id="ARBA00023136"/>
    </source>
</evidence>
<dbReference type="InterPro" id="IPR036942">
    <property type="entry name" value="Beta-barrel_TonB_sf"/>
</dbReference>
<feature type="non-terminal residue" evidence="11">
    <location>
        <position position="547"/>
    </location>
</feature>
<keyword evidence="9" id="KW-0998">Cell outer membrane</keyword>
<sequence length="547" mass="59454">MRNSILFTLRSLRVFFFVVIPLALAAQVPDITVTGIVLNGVTGEPLPGANVVAVGTGTVTDIRGQFSLLLPPGSIVEISHIGFTPVTVSAVGEPIIARLMPAVLRGEEVVVTAGLTEELLQSVTSSVAVVGRAQLVKLDENHLQGVVESIPNVHYAGGTSRPRYFQIRGMGERSHYAGEGPPNFSVGFVMDDVDLSGLGMAALAYDLDQVEVYRGPQSAVFGPNALAGLIALRSVDPGNEFTVTARSGLGIHEINRRGAAVGGPLGKNLAYRLSYHSGYGNGFRENIARSSFTTNERDERMMRAKLRFTPSPRLYFLGTFFRTVLDNGYDAWAPDNNILLNTYSDDKGEDSQSTDAASLRAKMLLTERITLTSITAYSETDLTHSYDGDWGNDEFWAADPYDFNAFREGWQYKFFDSNDRHRATVTQEFRIASGGWVAGVYGKAMNEKDDATGYLYGGDATEMTSDYDFSVSAGYGQLQLPVGDRMMVKGNIRVETNAIRYDGTAAGYDIRGQFVTLDPVNYNTDHTLVGGKGSVHYKLNPNATVFG</sequence>
<dbReference type="SUPFAM" id="SSF49464">
    <property type="entry name" value="Carboxypeptidase regulatory domain-like"/>
    <property type="match status" value="1"/>
</dbReference>
<organism evidence="11">
    <name type="scientific">marine metagenome</name>
    <dbReference type="NCBI Taxonomy" id="408172"/>
    <lineage>
        <taxon>unclassified sequences</taxon>
        <taxon>metagenomes</taxon>
        <taxon>ecological metagenomes</taxon>
    </lineage>
</organism>
<dbReference type="SUPFAM" id="SSF56935">
    <property type="entry name" value="Porins"/>
    <property type="match status" value="1"/>
</dbReference>
<dbReference type="EMBL" id="UINC01030683">
    <property type="protein sequence ID" value="SVB15475.1"/>
    <property type="molecule type" value="Genomic_DNA"/>
</dbReference>
<evidence type="ECO:0000256" key="3">
    <source>
        <dbReference type="ARBA" id="ARBA00022496"/>
    </source>
</evidence>
<keyword evidence="4" id="KW-0812">Transmembrane</keyword>
<keyword evidence="8" id="KW-0472">Membrane</keyword>
<dbReference type="Pfam" id="PF13715">
    <property type="entry name" value="CarbopepD_reg_2"/>
    <property type="match status" value="1"/>
</dbReference>
<dbReference type="InterPro" id="IPR012910">
    <property type="entry name" value="Plug_dom"/>
</dbReference>
<proteinExistence type="predicted"/>
<name>A0A382BNZ9_9ZZZZ</name>
<dbReference type="PANTHER" id="PTHR32552:SF81">
    <property type="entry name" value="TONB-DEPENDENT OUTER MEMBRANE RECEPTOR"/>
    <property type="match status" value="1"/>
</dbReference>
<dbReference type="InterPro" id="IPR008969">
    <property type="entry name" value="CarboxyPept-like_regulatory"/>
</dbReference>
<dbReference type="Gene3D" id="2.40.170.20">
    <property type="entry name" value="TonB-dependent receptor, beta-barrel domain"/>
    <property type="match status" value="1"/>
</dbReference>
<dbReference type="InterPro" id="IPR039426">
    <property type="entry name" value="TonB-dep_rcpt-like"/>
</dbReference>
<dbReference type="GO" id="GO:0009279">
    <property type="term" value="C:cell outer membrane"/>
    <property type="evidence" value="ECO:0007669"/>
    <property type="project" value="UniProtKB-SubCell"/>
</dbReference>
<keyword evidence="5" id="KW-0408">Iron</keyword>
<dbReference type="Gene3D" id="2.60.40.1120">
    <property type="entry name" value="Carboxypeptidase-like, regulatory domain"/>
    <property type="match status" value="1"/>
</dbReference>
<keyword evidence="7" id="KW-0798">TonB box</keyword>
<feature type="domain" description="TonB-dependent receptor plug" evidence="10">
    <location>
        <begin position="121"/>
        <end position="228"/>
    </location>
</feature>
<evidence type="ECO:0000256" key="5">
    <source>
        <dbReference type="ARBA" id="ARBA00023004"/>
    </source>
</evidence>
<evidence type="ECO:0000256" key="1">
    <source>
        <dbReference type="ARBA" id="ARBA00004571"/>
    </source>
</evidence>
<evidence type="ECO:0000313" key="11">
    <source>
        <dbReference type="EMBL" id="SVB15475.1"/>
    </source>
</evidence>
<gene>
    <name evidence="11" type="ORF">METZ01_LOCUS168329</name>
</gene>
<protein>
    <recommendedName>
        <fullName evidence="10">TonB-dependent receptor plug domain-containing protein</fullName>
    </recommendedName>
</protein>
<dbReference type="GO" id="GO:0006826">
    <property type="term" value="P:iron ion transport"/>
    <property type="evidence" value="ECO:0007669"/>
    <property type="project" value="UniProtKB-KW"/>
</dbReference>
<keyword evidence="3" id="KW-0410">Iron transport</keyword>
<reference evidence="11" key="1">
    <citation type="submission" date="2018-05" db="EMBL/GenBank/DDBJ databases">
        <authorList>
            <person name="Lanie J.A."/>
            <person name="Ng W.-L."/>
            <person name="Kazmierczak K.M."/>
            <person name="Andrzejewski T.M."/>
            <person name="Davidsen T.M."/>
            <person name="Wayne K.J."/>
            <person name="Tettelin H."/>
            <person name="Glass J.I."/>
            <person name="Rusch D."/>
            <person name="Podicherti R."/>
            <person name="Tsui H.-C.T."/>
            <person name="Winkler M.E."/>
        </authorList>
    </citation>
    <scope>NUCLEOTIDE SEQUENCE</scope>
</reference>
<keyword evidence="2" id="KW-0813">Transport</keyword>
<evidence type="ECO:0000256" key="9">
    <source>
        <dbReference type="ARBA" id="ARBA00023237"/>
    </source>
</evidence>
<accession>A0A382BNZ9</accession>
<evidence type="ECO:0000256" key="2">
    <source>
        <dbReference type="ARBA" id="ARBA00022448"/>
    </source>
</evidence>